<evidence type="ECO:0000313" key="3">
    <source>
        <dbReference type="EMBL" id="KYP59228.1"/>
    </source>
</evidence>
<accession>A0A151SWR7</accession>
<evidence type="ECO:0000256" key="1">
    <source>
        <dbReference type="SAM" id="Coils"/>
    </source>
</evidence>
<dbReference type="AlphaFoldDB" id="A0A151SWR7"/>
<protein>
    <submittedName>
        <fullName evidence="3">Uncharacterized protein</fullName>
    </submittedName>
</protein>
<evidence type="ECO:0000313" key="4">
    <source>
        <dbReference type="Proteomes" id="UP000075243"/>
    </source>
</evidence>
<evidence type="ECO:0000256" key="2">
    <source>
        <dbReference type="SAM" id="MobiDB-lite"/>
    </source>
</evidence>
<name>A0A151SWR7_CAJCA</name>
<feature type="coiled-coil region" evidence="1">
    <location>
        <begin position="97"/>
        <end position="124"/>
    </location>
</feature>
<feature type="compositionally biased region" description="Acidic residues" evidence="2">
    <location>
        <begin position="273"/>
        <end position="287"/>
    </location>
</feature>
<feature type="region of interest" description="Disordered" evidence="2">
    <location>
        <begin position="266"/>
        <end position="307"/>
    </location>
</feature>
<keyword evidence="1" id="KW-0175">Coiled coil</keyword>
<keyword evidence="4" id="KW-1185">Reference proteome</keyword>
<gene>
    <name evidence="3" type="ORF">KK1_014660</name>
</gene>
<proteinExistence type="predicted"/>
<organism evidence="3 4">
    <name type="scientific">Cajanus cajan</name>
    <name type="common">Pigeon pea</name>
    <name type="synonym">Cajanus indicus</name>
    <dbReference type="NCBI Taxonomy" id="3821"/>
    <lineage>
        <taxon>Eukaryota</taxon>
        <taxon>Viridiplantae</taxon>
        <taxon>Streptophyta</taxon>
        <taxon>Embryophyta</taxon>
        <taxon>Tracheophyta</taxon>
        <taxon>Spermatophyta</taxon>
        <taxon>Magnoliopsida</taxon>
        <taxon>eudicotyledons</taxon>
        <taxon>Gunneridae</taxon>
        <taxon>Pentapetalae</taxon>
        <taxon>rosids</taxon>
        <taxon>fabids</taxon>
        <taxon>Fabales</taxon>
        <taxon>Fabaceae</taxon>
        <taxon>Papilionoideae</taxon>
        <taxon>50 kb inversion clade</taxon>
        <taxon>NPAAA clade</taxon>
        <taxon>indigoferoid/millettioid clade</taxon>
        <taxon>Phaseoleae</taxon>
        <taxon>Cajanus</taxon>
    </lineage>
</organism>
<dbReference type="Proteomes" id="UP000075243">
    <property type="component" value="Chromosome 10"/>
</dbReference>
<dbReference type="Gramene" id="C.cajan_14232.t">
    <property type="protein sequence ID" value="C.cajan_14232.t.cds1"/>
    <property type="gene ID" value="C.cajan_14232"/>
</dbReference>
<reference evidence="3 4" key="1">
    <citation type="journal article" date="2012" name="Nat. Biotechnol.">
        <title>Draft genome sequence of pigeonpea (Cajanus cajan), an orphan legume crop of resource-poor farmers.</title>
        <authorList>
            <person name="Varshney R.K."/>
            <person name="Chen W."/>
            <person name="Li Y."/>
            <person name="Bharti A.K."/>
            <person name="Saxena R.K."/>
            <person name="Schlueter J.A."/>
            <person name="Donoghue M.T."/>
            <person name="Azam S."/>
            <person name="Fan G."/>
            <person name="Whaley A.M."/>
            <person name="Farmer A.D."/>
            <person name="Sheridan J."/>
            <person name="Iwata A."/>
            <person name="Tuteja R."/>
            <person name="Penmetsa R.V."/>
            <person name="Wu W."/>
            <person name="Upadhyaya H.D."/>
            <person name="Yang S.P."/>
            <person name="Shah T."/>
            <person name="Saxena K.B."/>
            <person name="Michael T."/>
            <person name="McCombie W.R."/>
            <person name="Yang B."/>
            <person name="Zhang G."/>
            <person name="Yang H."/>
            <person name="Wang J."/>
            <person name="Spillane C."/>
            <person name="Cook D.R."/>
            <person name="May G.D."/>
            <person name="Xu X."/>
            <person name="Jackson S.A."/>
        </authorList>
    </citation>
    <scope>NUCLEOTIDE SEQUENCE [LARGE SCALE GENOMIC DNA]</scope>
    <source>
        <strain evidence="4">cv. Asha</strain>
    </source>
</reference>
<dbReference type="EMBL" id="CM003612">
    <property type="protein sequence ID" value="KYP59228.1"/>
    <property type="molecule type" value="Genomic_DNA"/>
</dbReference>
<sequence length="412" mass="43050">MTEPLLEQLLVEREGYAFYVSLEFDRLPAFCTSCHCIGHVTSSCNVQQSVGAAAKKQQTAATATKGVAAGATNKIEATNNPSNGRAEAAGVEAGRLMNQALNIADQLQEKIVDDNAKIKNLRVHGKEGAGLHVIAPVGPNLDEAFSTPIIDSTAAIVAANHATPAAPFEIHEVVLALPDSATAKALNNAAAATTLNVTTAVPTPGNIAADPVIALRVAVPAPHPLKGADPAAAVQTNAAVAQLNAAAETTNQNAVATLDAYPETSTLKASAADDPEAATDSQQDDNSFEGMPPLEDLSNDQNQLSSEDISSVAAEAVAGAIDVTAKIHMPASSISHKKWDFAAIVDAASKSEPEHVDLLPHVPKTKPKVPYTCDVESDNLLNKVADFYRKDWVDFPPQVQHDMALLEAVGYD</sequence>